<dbReference type="GO" id="GO:0006405">
    <property type="term" value="P:RNA export from nucleus"/>
    <property type="evidence" value="ECO:0007669"/>
    <property type="project" value="TreeGrafter"/>
</dbReference>
<dbReference type="KEGG" id="sla:SERLADRAFT_460912"/>
<sequence>MSAFGSGLFDASKSSTTPKTTSSNFFSIPPASTTPTAGSTAPPTGGLFGSVAKPAESTPTAKFPGGSMFGGSLFGKKPEDSAPTPTSSSTGNATFPAFGAVNSTSSPAGGGLFGSSAKADAPATEKKDTPSFNLFGSKDTSGEKKDATPTPSILGSFGTKDSSGEKKEGTPAPATFNLFGTKNPVPEKKDTPSAPSFSLGDPSKDLSGEKKDALSGASNTKGAEADKSKDSSAPSQANISVAPPSMLRGKTIEEIVNKWTANLELHVREFSSFAGEVAVWDRALMENGNNLSALFSHVLAAEREQNEIDQSLDHIEQQQRDLLGALEGYERSTDELLGNQAGGLRALDTGPADSERDKSYTLATELHAQLDDLSGSLTQMIDSVNALSLSSAPSGGASQPFGTDDPMAQISHILSSHLESLQWIDNAVNLVETRVGEVEKRVQDVGAVSVGSTGGNFTRFRGFGSGR</sequence>
<comment type="subcellular location">
    <subcellularLocation>
        <location evidence="1">Nucleus membrane</location>
        <topology evidence="1">Peripheral membrane protein</topology>
        <orientation evidence="1">Cytoplasmic side</orientation>
    </subcellularLocation>
    <subcellularLocation>
        <location evidence="3">Nucleus membrane</location>
        <topology evidence="3">Peripheral membrane protein</topology>
        <orientation evidence="3">Nucleoplasmic side</orientation>
    </subcellularLocation>
    <subcellularLocation>
        <location evidence="2">Nucleus</location>
        <location evidence="2">Nuclear pore complex</location>
    </subcellularLocation>
</comment>
<dbReference type="PANTHER" id="PTHR12084">
    <property type="entry name" value="NUCLEAR PORE GLYCOPROTEIN P62-RELATED"/>
    <property type="match status" value="1"/>
</dbReference>
<dbReference type="EMBL" id="GL945431">
    <property type="protein sequence ID" value="EGO27452.1"/>
    <property type="molecule type" value="Genomic_DNA"/>
</dbReference>
<name>F8NMQ5_SERL9</name>
<dbReference type="GO" id="GO:0006606">
    <property type="term" value="P:protein import into nucleus"/>
    <property type="evidence" value="ECO:0007669"/>
    <property type="project" value="TreeGrafter"/>
</dbReference>
<dbReference type="InterPro" id="IPR007758">
    <property type="entry name" value="Nucleoporin_NSP1_C"/>
</dbReference>
<evidence type="ECO:0000256" key="9">
    <source>
        <dbReference type="ARBA" id="ARBA00023132"/>
    </source>
</evidence>
<evidence type="ECO:0000256" key="14">
    <source>
        <dbReference type="SAM" id="MobiDB-lite"/>
    </source>
</evidence>
<accession>F8NMQ5</accession>
<gene>
    <name evidence="16" type="ORF">SERLADRAFT_460912</name>
</gene>
<dbReference type="GeneID" id="18818143"/>
<dbReference type="HOGENOM" id="CLU_018823_1_0_1"/>
<reference evidence="16" key="1">
    <citation type="submission" date="2011-04" db="EMBL/GenBank/DDBJ databases">
        <title>Evolution of plant cell wall degrading machinery underlies the functional diversity of forest fungi.</title>
        <authorList>
            <consortium name="US DOE Joint Genome Institute (JGI-PGF)"/>
            <person name="Eastwood D.C."/>
            <person name="Floudas D."/>
            <person name="Binder M."/>
            <person name="Majcherczyk A."/>
            <person name="Schneider P."/>
            <person name="Aerts A."/>
            <person name="Asiegbu F.O."/>
            <person name="Baker S.E."/>
            <person name="Barry K."/>
            <person name="Bendiksby M."/>
            <person name="Blumentritt M."/>
            <person name="Coutinho P.M."/>
            <person name="Cullen D."/>
            <person name="Cullen D."/>
            <person name="Gathman A."/>
            <person name="Goodell B."/>
            <person name="Henrissat B."/>
            <person name="Ihrmark K."/>
            <person name="Kauserud H."/>
            <person name="Kohler A."/>
            <person name="LaButti K."/>
            <person name="Lapidus A."/>
            <person name="Lavin J.L."/>
            <person name="Lee Y.-H."/>
            <person name="Lindquist E."/>
            <person name="Lilly W."/>
            <person name="Lucas S."/>
            <person name="Morin E."/>
            <person name="Murat C."/>
            <person name="Oguiza J.A."/>
            <person name="Park J."/>
            <person name="Pisabarro A.G."/>
            <person name="Riley R."/>
            <person name="Rosling A."/>
            <person name="Salamov A."/>
            <person name="Schmidt O."/>
            <person name="Schmutz J."/>
            <person name="Skrede I."/>
            <person name="Stenlid J."/>
            <person name="Wiebenga A."/>
            <person name="Xie X."/>
            <person name="Kues U."/>
            <person name="Hibbett D.S."/>
            <person name="Hoffmeister D."/>
            <person name="Hogberg N."/>
            <person name="Martin F."/>
            <person name="Grigoriev I.V."/>
            <person name="Watkinson S.C."/>
        </authorList>
    </citation>
    <scope>NUCLEOTIDE SEQUENCE</scope>
    <source>
        <strain evidence="16">S7.9</strain>
    </source>
</reference>
<evidence type="ECO:0000259" key="15">
    <source>
        <dbReference type="Pfam" id="PF05064"/>
    </source>
</evidence>
<evidence type="ECO:0000256" key="3">
    <source>
        <dbReference type="ARBA" id="ARBA00004620"/>
    </source>
</evidence>
<evidence type="ECO:0000256" key="2">
    <source>
        <dbReference type="ARBA" id="ARBA00004567"/>
    </source>
</evidence>
<dbReference type="GO" id="GO:0017056">
    <property type="term" value="F:structural constituent of nuclear pore"/>
    <property type="evidence" value="ECO:0007669"/>
    <property type="project" value="InterPro"/>
</dbReference>
<comment type="similarity">
    <text evidence="4">Belongs to the nucleoporin NSP1/NUP62 family.</text>
</comment>
<feature type="domain" description="Nucleoporin NSP1-like C-terminal" evidence="15">
    <location>
        <begin position="242"/>
        <end position="341"/>
    </location>
</feature>
<dbReference type="Gene3D" id="1.20.5.170">
    <property type="match status" value="1"/>
</dbReference>
<dbReference type="GO" id="GO:0051028">
    <property type="term" value="P:mRNA transport"/>
    <property type="evidence" value="ECO:0007669"/>
    <property type="project" value="UniProtKB-KW"/>
</dbReference>
<evidence type="ECO:0000256" key="13">
    <source>
        <dbReference type="ARBA" id="ARBA00081079"/>
    </source>
</evidence>
<dbReference type="OrthoDB" id="344345at2759"/>
<proteinExistence type="inferred from homology"/>
<evidence type="ECO:0000256" key="7">
    <source>
        <dbReference type="ARBA" id="ARBA00022927"/>
    </source>
</evidence>
<dbReference type="PANTHER" id="PTHR12084:SF0">
    <property type="entry name" value="NUCLEAR PORE GLYCOPROTEIN P62"/>
    <property type="match status" value="1"/>
</dbReference>
<feature type="compositionally biased region" description="Low complexity" evidence="14">
    <location>
        <begin position="12"/>
        <end position="45"/>
    </location>
</feature>
<feature type="compositionally biased region" description="Basic and acidic residues" evidence="14">
    <location>
        <begin position="202"/>
        <end position="213"/>
    </location>
</feature>
<keyword evidence="10" id="KW-0539">Nucleus</keyword>
<dbReference type="GO" id="GO:0044613">
    <property type="term" value="C:nuclear pore central transport channel"/>
    <property type="evidence" value="ECO:0007669"/>
    <property type="project" value="TreeGrafter"/>
</dbReference>
<dbReference type="Pfam" id="PF05064">
    <property type="entry name" value="Nsp1_C"/>
    <property type="match status" value="1"/>
</dbReference>
<keyword evidence="6" id="KW-0509">mRNA transport</keyword>
<dbReference type="FunFam" id="1.20.5.170:FF:000040">
    <property type="entry name" value="Nuclear pore glycoprotein p62"/>
    <property type="match status" value="1"/>
</dbReference>
<organism>
    <name type="scientific">Serpula lacrymans var. lacrymans (strain S7.9)</name>
    <name type="common">Dry rot fungus</name>
    <dbReference type="NCBI Taxonomy" id="578457"/>
    <lineage>
        <taxon>Eukaryota</taxon>
        <taxon>Fungi</taxon>
        <taxon>Dikarya</taxon>
        <taxon>Basidiomycota</taxon>
        <taxon>Agaricomycotina</taxon>
        <taxon>Agaricomycetes</taxon>
        <taxon>Agaricomycetidae</taxon>
        <taxon>Boletales</taxon>
        <taxon>Coniophorineae</taxon>
        <taxon>Serpulaceae</taxon>
        <taxon>Serpula</taxon>
    </lineage>
</organism>
<evidence type="ECO:0000256" key="5">
    <source>
        <dbReference type="ARBA" id="ARBA00022448"/>
    </source>
</evidence>
<feature type="region of interest" description="Disordered" evidence="14">
    <location>
        <begin position="1"/>
        <end position="245"/>
    </location>
</feature>
<dbReference type="AlphaFoldDB" id="F8NMQ5"/>
<evidence type="ECO:0000256" key="8">
    <source>
        <dbReference type="ARBA" id="ARBA00023010"/>
    </source>
</evidence>
<evidence type="ECO:0000256" key="1">
    <source>
        <dbReference type="ARBA" id="ARBA00004335"/>
    </source>
</evidence>
<evidence type="ECO:0000313" key="16">
    <source>
        <dbReference type="EMBL" id="EGO27452.1"/>
    </source>
</evidence>
<dbReference type="GO" id="GO:0005543">
    <property type="term" value="F:phospholipid binding"/>
    <property type="evidence" value="ECO:0007669"/>
    <property type="project" value="TreeGrafter"/>
</dbReference>
<evidence type="ECO:0000256" key="10">
    <source>
        <dbReference type="ARBA" id="ARBA00023242"/>
    </source>
</evidence>
<keyword evidence="7" id="KW-0653">Protein transport</keyword>
<protein>
    <recommendedName>
        <fullName evidence="11">Nucleoporin NSP1</fullName>
    </recommendedName>
    <alternativeName>
        <fullName evidence="12">Nuclear pore protein NSP1</fullName>
    </alternativeName>
    <alternativeName>
        <fullName evidence="13">Nucleoskeletal-like protein</fullName>
    </alternativeName>
</protein>
<keyword evidence="9" id="KW-0906">Nuclear pore complex</keyword>
<keyword evidence="8" id="KW-0811">Translocation</keyword>
<evidence type="ECO:0000256" key="6">
    <source>
        <dbReference type="ARBA" id="ARBA00022816"/>
    </source>
</evidence>
<dbReference type="RefSeq" id="XP_007315543.1">
    <property type="nucleotide sequence ID" value="XM_007315481.1"/>
</dbReference>
<dbReference type="InterPro" id="IPR026010">
    <property type="entry name" value="NSP1/NUP62"/>
</dbReference>
<dbReference type="GO" id="GO:0031965">
    <property type="term" value="C:nuclear membrane"/>
    <property type="evidence" value="ECO:0007669"/>
    <property type="project" value="UniProtKB-SubCell"/>
</dbReference>
<feature type="compositionally biased region" description="Polar residues" evidence="14">
    <location>
        <begin position="83"/>
        <end position="93"/>
    </location>
</feature>
<dbReference type="Proteomes" id="UP000008064">
    <property type="component" value="Unassembled WGS sequence"/>
</dbReference>
<keyword evidence="5" id="KW-0813">Transport</keyword>
<evidence type="ECO:0000256" key="11">
    <source>
        <dbReference type="ARBA" id="ARBA00068864"/>
    </source>
</evidence>
<evidence type="ECO:0000256" key="4">
    <source>
        <dbReference type="ARBA" id="ARBA00005911"/>
    </source>
</evidence>
<evidence type="ECO:0000256" key="12">
    <source>
        <dbReference type="ARBA" id="ARBA00078941"/>
    </source>
</evidence>